<dbReference type="OrthoDB" id="9806791at2"/>
<evidence type="ECO:0000313" key="6">
    <source>
        <dbReference type="Proteomes" id="UP000237350"/>
    </source>
</evidence>
<dbReference type="GO" id="GO:0005737">
    <property type="term" value="C:cytoplasm"/>
    <property type="evidence" value="ECO:0007669"/>
    <property type="project" value="UniProtKB-SubCell"/>
</dbReference>
<comment type="similarity">
    <text evidence="1 3 4">Belongs to the GroES chaperonin family.</text>
</comment>
<dbReference type="SUPFAM" id="SSF50129">
    <property type="entry name" value="GroES-like"/>
    <property type="match status" value="1"/>
</dbReference>
<comment type="subcellular location">
    <subcellularLocation>
        <location evidence="3">Cytoplasm</location>
    </subcellularLocation>
</comment>
<dbReference type="SMART" id="SM00883">
    <property type="entry name" value="Cpn10"/>
    <property type="match status" value="1"/>
</dbReference>
<dbReference type="Pfam" id="PF00166">
    <property type="entry name" value="Cpn10"/>
    <property type="match status" value="1"/>
</dbReference>
<dbReference type="EMBL" id="LPWH01000121">
    <property type="protein sequence ID" value="POQ98592.1"/>
    <property type="molecule type" value="Genomic_DNA"/>
</dbReference>
<dbReference type="FunFam" id="2.30.33.40:FF:000001">
    <property type="entry name" value="10 kDa chaperonin"/>
    <property type="match status" value="1"/>
</dbReference>
<dbReference type="InterPro" id="IPR037124">
    <property type="entry name" value="Chaperonin_GroES_sf"/>
</dbReference>
<evidence type="ECO:0000256" key="1">
    <source>
        <dbReference type="ARBA" id="ARBA00006975"/>
    </source>
</evidence>
<reference evidence="6" key="1">
    <citation type="submission" date="2015-12" db="EMBL/GenBank/DDBJ databases">
        <authorList>
            <person name="Lodha T.D."/>
            <person name="Chintalapati S."/>
            <person name="Chintalapati V.R."/>
            <person name="Sravanthi T."/>
        </authorList>
    </citation>
    <scope>NUCLEOTIDE SEQUENCE [LARGE SCALE GENOMIC DNA]</scope>
    <source>
        <strain evidence="6">JC133</strain>
    </source>
</reference>
<gene>
    <name evidence="3" type="primary">groES</name>
    <name evidence="3" type="synonym">groS</name>
    <name evidence="5" type="ORF">AU468_12665</name>
</gene>
<organism evidence="5 6">
    <name type="scientific">Alkalispirochaeta sphaeroplastigenens</name>
    <dbReference type="NCBI Taxonomy" id="1187066"/>
    <lineage>
        <taxon>Bacteria</taxon>
        <taxon>Pseudomonadati</taxon>
        <taxon>Spirochaetota</taxon>
        <taxon>Spirochaetia</taxon>
        <taxon>Spirochaetales</taxon>
        <taxon>Spirochaetaceae</taxon>
        <taxon>Alkalispirochaeta</taxon>
    </lineage>
</organism>
<dbReference type="CDD" id="cd00320">
    <property type="entry name" value="cpn10"/>
    <property type="match status" value="1"/>
</dbReference>
<name>A0A2S4JGD3_9SPIO</name>
<dbReference type="NCBIfam" id="NF001531">
    <property type="entry name" value="PRK00364.2-2"/>
    <property type="match status" value="1"/>
</dbReference>
<proteinExistence type="inferred from homology"/>
<keyword evidence="3" id="KW-0963">Cytoplasm</keyword>
<dbReference type="GO" id="GO:0044183">
    <property type="term" value="F:protein folding chaperone"/>
    <property type="evidence" value="ECO:0007669"/>
    <property type="project" value="InterPro"/>
</dbReference>
<evidence type="ECO:0000256" key="3">
    <source>
        <dbReference type="HAMAP-Rule" id="MF_00580"/>
    </source>
</evidence>
<dbReference type="PANTHER" id="PTHR10772:SF63">
    <property type="entry name" value="20 KDA CHAPERONIN, CHLOROPLASTIC"/>
    <property type="match status" value="1"/>
</dbReference>
<dbReference type="GO" id="GO:0051082">
    <property type="term" value="F:unfolded protein binding"/>
    <property type="evidence" value="ECO:0007669"/>
    <property type="project" value="TreeGrafter"/>
</dbReference>
<dbReference type="GO" id="GO:0051087">
    <property type="term" value="F:protein-folding chaperone binding"/>
    <property type="evidence" value="ECO:0007669"/>
    <property type="project" value="TreeGrafter"/>
</dbReference>
<dbReference type="PROSITE" id="PS00681">
    <property type="entry name" value="CHAPERONINS_CPN10"/>
    <property type="match status" value="1"/>
</dbReference>
<keyword evidence="2 3" id="KW-0143">Chaperone</keyword>
<dbReference type="InterPro" id="IPR020818">
    <property type="entry name" value="Chaperonin_GroES"/>
</dbReference>
<dbReference type="PRINTS" id="PR00297">
    <property type="entry name" value="CHAPERONIN10"/>
</dbReference>
<dbReference type="GO" id="GO:0046872">
    <property type="term" value="F:metal ion binding"/>
    <property type="evidence" value="ECO:0007669"/>
    <property type="project" value="TreeGrafter"/>
</dbReference>
<evidence type="ECO:0000256" key="2">
    <source>
        <dbReference type="ARBA" id="ARBA00023186"/>
    </source>
</evidence>
<dbReference type="HAMAP" id="MF_00580">
    <property type="entry name" value="CH10"/>
    <property type="match status" value="1"/>
</dbReference>
<dbReference type="InterPro" id="IPR011032">
    <property type="entry name" value="GroES-like_sf"/>
</dbReference>
<dbReference type="PANTHER" id="PTHR10772">
    <property type="entry name" value="10 KDA HEAT SHOCK PROTEIN"/>
    <property type="match status" value="1"/>
</dbReference>
<evidence type="ECO:0000313" key="5">
    <source>
        <dbReference type="EMBL" id="POQ98592.1"/>
    </source>
</evidence>
<comment type="subunit">
    <text evidence="3">Heptamer of 7 subunits arranged in a ring. Interacts with the chaperonin GroEL.</text>
</comment>
<dbReference type="AlphaFoldDB" id="A0A2S4JGD3"/>
<dbReference type="Gene3D" id="2.30.33.40">
    <property type="entry name" value="GroES chaperonin"/>
    <property type="match status" value="1"/>
</dbReference>
<dbReference type="InterPro" id="IPR018369">
    <property type="entry name" value="Chaprnonin_Cpn10_CS"/>
</dbReference>
<dbReference type="GO" id="GO:0005524">
    <property type="term" value="F:ATP binding"/>
    <property type="evidence" value="ECO:0007669"/>
    <property type="project" value="InterPro"/>
</dbReference>
<evidence type="ECO:0000256" key="4">
    <source>
        <dbReference type="RuleBase" id="RU000535"/>
    </source>
</evidence>
<comment type="caution">
    <text evidence="5">The sequence shown here is derived from an EMBL/GenBank/DDBJ whole genome shotgun (WGS) entry which is preliminary data.</text>
</comment>
<protein>
    <recommendedName>
        <fullName evidence="3">Co-chaperonin GroES</fullName>
    </recommendedName>
    <alternativeName>
        <fullName evidence="3">10 kDa chaperonin</fullName>
    </alternativeName>
    <alternativeName>
        <fullName evidence="3">Chaperonin-10</fullName>
        <shortName evidence="3">Cpn10</shortName>
    </alternativeName>
</protein>
<dbReference type="RefSeq" id="WP_026245115.1">
    <property type="nucleotide sequence ID" value="NZ_LPWH01000121.1"/>
</dbReference>
<accession>A0A2S4JGD3</accession>
<sequence>MTVKPLGDRVLVKMEKEEEKTKGGLFIPETAQEKTQIAVVVAVGDDKDEIKVKEKDRVMFDKYAGTQIKIDGEDHLILSMGDILAVVS</sequence>
<keyword evidence="6" id="KW-1185">Reference proteome</keyword>
<comment type="function">
    <text evidence="3 4">Together with the chaperonin GroEL, plays an essential role in assisting protein folding. The GroEL-GroES system forms a nano-cage that allows encapsulation of the non-native substrate proteins and provides a physical environment optimized to promote and accelerate protein folding. GroES binds to the apical surface of the GroEL ring, thereby capping the opening of the GroEL channel.</text>
</comment>
<dbReference type="Proteomes" id="UP000237350">
    <property type="component" value="Unassembled WGS sequence"/>
</dbReference>